<protein>
    <submittedName>
        <fullName evidence="4">Beta-N-acetylhexosaminidase</fullName>
        <ecNumber evidence="4">3.2.1.52</ecNumber>
    </submittedName>
    <submittedName>
        <fullName evidence="5">Putative chitobiase/beta-hexosaminidase domain 2-like protein</fullName>
    </submittedName>
</protein>
<proteinExistence type="predicted"/>
<dbReference type="EMBL" id="CM007894">
    <property type="protein sequence ID" value="OTG25852.1"/>
    <property type="molecule type" value="Genomic_DNA"/>
</dbReference>
<keyword evidence="2" id="KW-0812">Transmembrane</keyword>
<gene>
    <name evidence="5" type="ORF">HannXRQ_Chr05g0152141</name>
    <name evidence="4" type="ORF">HanXRQr2_Chr12g0534061</name>
</gene>
<dbReference type="Proteomes" id="UP000215914">
    <property type="component" value="Chromosome 5"/>
</dbReference>
<dbReference type="STRING" id="4232.A0A251USW1"/>
<dbReference type="GO" id="GO:0004563">
    <property type="term" value="F:beta-N-acetylhexosaminidase activity"/>
    <property type="evidence" value="ECO:0007669"/>
    <property type="project" value="UniProtKB-EC"/>
</dbReference>
<dbReference type="SUPFAM" id="SSF55545">
    <property type="entry name" value="beta-N-acetylhexosaminidase-like domain"/>
    <property type="match status" value="1"/>
</dbReference>
<reference evidence="5" key="2">
    <citation type="submission" date="2017-02" db="EMBL/GenBank/DDBJ databases">
        <title>Sunflower complete genome.</title>
        <authorList>
            <person name="Langlade N."/>
            <person name="Munos S."/>
        </authorList>
    </citation>
    <scope>NUCLEOTIDE SEQUENCE [LARGE SCALE GENOMIC DNA]</scope>
    <source>
        <tissue evidence="5">Leaves</tissue>
    </source>
</reference>
<name>A0A251USW1_HELAN</name>
<dbReference type="Gene3D" id="3.30.379.10">
    <property type="entry name" value="Chitobiase/beta-hexosaminidase domain 2-like"/>
    <property type="match status" value="1"/>
</dbReference>
<accession>A0A251USW1</accession>
<dbReference type="AlphaFoldDB" id="A0A251USW1"/>
<evidence type="ECO:0000313" key="4">
    <source>
        <dbReference type="EMBL" id="KAF5777300.1"/>
    </source>
</evidence>
<keyword evidence="2" id="KW-1133">Transmembrane helix</keyword>
<evidence type="ECO:0000313" key="6">
    <source>
        <dbReference type="Proteomes" id="UP000215914"/>
    </source>
</evidence>
<dbReference type="InterPro" id="IPR029019">
    <property type="entry name" value="HEX_eukaryotic_N"/>
</dbReference>
<keyword evidence="6" id="KW-1185">Reference proteome</keyword>
<evidence type="ECO:0000313" key="5">
    <source>
        <dbReference type="EMBL" id="OTG25852.1"/>
    </source>
</evidence>
<keyword evidence="4" id="KW-0326">Glycosidase</keyword>
<dbReference type="Pfam" id="PF14845">
    <property type="entry name" value="Glycohydro_20b2"/>
    <property type="match status" value="1"/>
</dbReference>
<keyword evidence="1 4" id="KW-0378">Hydrolase</keyword>
<reference evidence="4 6" key="1">
    <citation type="journal article" date="2017" name="Nature">
        <title>The sunflower genome provides insights into oil metabolism, flowering and Asterid evolution.</title>
        <authorList>
            <person name="Badouin H."/>
            <person name="Gouzy J."/>
            <person name="Grassa C.J."/>
            <person name="Murat F."/>
            <person name="Staton S.E."/>
            <person name="Cottret L."/>
            <person name="Lelandais-Briere C."/>
            <person name="Owens G.L."/>
            <person name="Carrere S."/>
            <person name="Mayjonade B."/>
            <person name="Legrand L."/>
            <person name="Gill N."/>
            <person name="Kane N.C."/>
            <person name="Bowers J.E."/>
            <person name="Hubner S."/>
            <person name="Bellec A."/>
            <person name="Berard A."/>
            <person name="Berges H."/>
            <person name="Blanchet N."/>
            <person name="Boniface M.C."/>
            <person name="Brunel D."/>
            <person name="Catrice O."/>
            <person name="Chaidir N."/>
            <person name="Claudel C."/>
            <person name="Donnadieu C."/>
            <person name="Faraut T."/>
            <person name="Fievet G."/>
            <person name="Helmstetter N."/>
            <person name="King M."/>
            <person name="Knapp S.J."/>
            <person name="Lai Z."/>
            <person name="Le Paslier M.C."/>
            <person name="Lippi Y."/>
            <person name="Lorenzon L."/>
            <person name="Mandel J.R."/>
            <person name="Marage G."/>
            <person name="Marchand G."/>
            <person name="Marquand E."/>
            <person name="Bret-Mestries E."/>
            <person name="Morien E."/>
            <person name="Nambeesan S."/>
            <person name="Nguyen T."/>
            <person name="Pegot-Espagnet P."/>
            <person name="Pouilly N."/>
            <person name="Raftis F."/>
            <person name="Sallet E."/>
            <person name="Schiex T."/>
            <person name="Thomas J."/>
            <person name="Vandecasteele C."/>
            <person name="Vares D."/>
            <person name="Vear F."/>
            <person name="Vautrin S."/>
            <person name="Crespi M."/>
            <person name="Mangin B."/>
            <person name="Burke J.M."/>
            <person name="Salse J."/>
            <person name="Munos S."/>
            <person name="Vincourt P."/>
            <person name="Rieseberg L.H."/>
            <person name="Langlade N.B."/>
        </authorList>
    </citation>
    <scope>NUCLEOTIDE SEQUENCE [LARGE SCALE GENOMIC DNA]</scope>
    <source>
        <strain evidence="6">cv. SF193</strain>
        <tissue evidence="4">Leaves</tissue>
    </source>
</reference>
<dbReference type="InterPro" id="IPR029018">
    <property type="entry name" value="Hex-like_dom2"/>
</dbReference>
<evidence type="ECO:0000259" key="3">
    <source>
        <dbReference type="Pfam" id="PF14845"/>
    </source>
</evidence>
<organism evidence="5 6">
    <name type="scientific">Helianthus annuus</name>
    <name type="common">Common sunflower</name>
    <dbReference type="NCBI Taxonomy" id="4232"/>
    <lineage>
        <taxon>Eukaryota</taxon>
        <taxon>Viridiplantae</taxon>
        <taxon>Streptophyta</taxon>
        <taxon>Embryophyta</taxon>
        <taxon>Tracheophyta</taxon>
        <taxon>Spermatophyta</taxon>
        <taxon>Magnoliopsida</taxon>
        <taxon>eudicotyledons</taxon>
        <taxon>Gunneridae</taxon>
        <taxon>Pentapetalae</taxon>
        <taxon>asterids</taxon>
        <taxon>campanulids</taxon>
        <taxon>Asterales</taxon>
        <taxon>Asteraceae</taxon>
        <taxon>Asteroideae</taxon>
        <taxon>Heliantheae alliance</taxon>
        <taxon>Heliantheae</taxon>
        <taxon>Helianthus</taxon>
    </lineage>
</organism>
<dbReference type="Gramene" id="mRNA:HanXRQr2_Chr12g0534061">
    <property type="protein sequence ID" value="mRNA:HanXRQr2_Chr12g0534061"/>
    <property type="gene ID" value="HanXRQr2_Chr12g0534061"/>
</dbReference>
<keyword evidence="2" id="KW-0472">Membrane</keyword>
<evidence type="ECO:0000256" key="1">
    <source>
        <dbReference type="ARBA" id="ARBA00022801"/>
    </source>
</evidence>
<reference evidence="4" key="3">
    <citation type="submission" date="2020-06" db="EMBL/GenBank/DDBJ databases">
        <title>Helianthus annuus Genome sequencing and assembly Release 2.</title>
        <authorList>
            <person name="Gouzy J."/>
            <person name="Langlade N."/>
            <person name="Munos S."/>
        </authorList>
    </citation>
    <scope>NUCLEOTIDE SEQUENCE</scope>
    <source>
        <tissue evidence="4">Leaves</tissue>
    </source>
</reference>
<evidence type="ECO:0000256" key="2">
    <source>
        <dbReference type="SAM" id="Phobius"/>
    </source>
</evidence>
<sequence>MYCDNNSSYMYCDNNRLINYILGVLFQLIFVFGGRNNNYEKNVYIWPMPESVQYGNKTLILSKNFSLKTDGSKYKDESGILKDGFTRLLDVVTLNNVLQYGVDESYKLYINSKGNPNYAHIEAATVYGALHALPF</sequence>
<feature type="domain" description="Beta-hexosaminidase eukaryotic type N-terminal" evidence="3">
    <location>
        <begin position="93"/>
        <end position="133"/>
    </location>
</feature>
<feature type="transmembrane region" description="Helical" evidence="2">
    <location>
        <begin position="17"/>
        <end position="34"/>
    </location>
</feature>
<dbReference type="EC" id="3.2.1.52" evidence="4"/>
<dbReference type="EMBL" id="MNCJ02000327">
    <property type="protein sequence ID" value="KAF5777300.1"/>
    <property type="molecule type" value="Genomic_DNA"/>
</dbReference>
<dbReference type="InParanoid" id="A0A251USW1"/>